<feature type="compositionally biased region" description="Basic and acidic residues" evidence="1">
    <location>
        <begin position="170"/>
        <end position="179"/>
    </location>
</feature>
<dbReference type="Proteomes" id="UP000002357">
    <property type="component" value="Chromosome"/>
</dbReference>
<dbReference type="InterPro" id="IPR011009">
    <property type="entry name" value="Kinase-like_dom_sf"/>
</dbReference>
<dbReference type="eggNOG" id="COG0515">
    <property type="taxonomic scope" value="Bacteria"/>
</dbReference>
<dbReference type="GO" id="GO:0005524">
    <property type="term" value="F:ATP binding"/>
    <property type="evidence" value="ECO:0007669"/>
    <property type="project" value="InterPro"/>
</dbReference>
<evidence type="ECO:0000256" key="1">
    <source>
        <dbReference type="SAM" id="MobiDB-lite"/>
    </source>
</evidence>
<evidence type="ECO:0000259" key="2">
    <source>
        <dbReference type="PROSITE" id="PS50011"/>
    </source>
</evidence>
<feature type="region of interest" description="Disordered" evidence="1">
    <location>
        <begin position="1"/>
        <end position="40"/>
    </location>
</feature>
<proteinExistence type="predicted"/>
<keyword evidence="3" id="KW-0808">Transferase</keyword>
<dbReference type="PROSITE" id="PS50011">
    <property type="entry name" value="PROTEIN_KINASE_DOM"/>
    <property type="match status" value="1"/>
</dbReference>
<dbReference type="KEGG" id="sclf:BB341_26515"/>
<feature type="domain" description="Protein kinase" evidence="2">
    <location>
        <begin position="1"/>
        <end position="148"/>
    </location>
</feature>
<feature type="region of interest" description="Disordered" evidence="1">
    <location>
        <begin position="154"/>
        <end position="224"/>
    </location>
</feature>
<dbReference type="SUPFAM" id="SSF56112">
    <property type="entry name" value="Protein kinase-like (PK-like)"/>
    <property type="match status" value="1"/>
</dbReference>
<dbReference type="InterPro" id="IPR000719">
    <property type="entry name" value="Prot_kinase_dom"/>
</dbReference>
<dbReference type="Gene3D" id="1.10.510.10">
    <property type="entry name" value="Transferase(Phosphotransferase) domain 1"/>
    <property type="match status" value="1"/>
</dbReference>
<evidence type="ECO:0000313" key="4">
    <source>
        <dbReference type="Proteomes" id="UP000002357"/>
    </source>
</evidence>
<dbReference type="EC" id="2.7.11.1" evidence="3"/>
<reference evidence="3 4" key="1">
    <citation type="journal article" date="2010" name="Genome Biol. Evol.">
        <title>The sequence of a 1.8-mb bacterial linear plasmid reveals a rich evolutionary reservoir of secondary metabolic pathways.</title>
        <authorList>
            <person name="Medema M.H."/>
            <person name="Trefzer A."/>
            <person name="Kovalchuk A."/>
            <person name="van den Berg M."/>
            <person name="Mueller U."/>
            <person name="Heijne W."/>
            <person name="Wu L."/>
            <person name="Alam M.T."/>
            <person name="Ronning C.M."/>
            <person name="Nierman W.C."/>
            <person name="Bovenberg R.A.L."/>
            <person name="Breitling R."/>
            <person name="Takano E."/>
        </authorList>
    </citation>
    <scope>NUCLEOTIDE SEQUENCE [LARGE SCALE GENOMIC DNA]</scope>
    <source>
        <strain evidence="4">ATCC 27064 / DSM 738 / JCM 4710 / NBRC 13307 / NCIMB 12785 / NRRL 3585 / VKM Ac-602</strain>
    </source>
</reference>
<feature type="compositionally biased region" description="Basic residues" evidence="1">
    <location>
        <begin position="207"/>
        <end position="224"/>
    </location>
</feature>
<dbReference type="GO" id="GO:0004674">
    <property type="term" value="F:protein serine/threonine kinase activity"/>
    <property type="evidence" value="ECO:0007669"/>
    <property type="project" value="UniProtKB-KW"/>
</dbReference>
<keyword evidence="4" id="KW-1185">Reference proteome</keyword>
<keyword evidence="3" id="KW-0723">Serine/threonine-protein kinase</keyword>
<name>E2Q780_STRCL</name>
<protein>
    <submittedName>
        <fullName evidence="3">Serine/threonine protein kinase</fullName>
        <ecNumber evidence="3">2.7.11.1</ecNumber>
    </submittedName>
</protein>
<dbReference type="EMBL" id="CM000913">
    <property type="protein sequence ID" value="EFG05327.1"/>
    <property type="molecule type" value="Genomic_DNA"/>
</dbReference>
<organism evidence="3 4">
    <name type="scientific">Streptomyces clavuligerus</name>
    <dbReference type="NCBI Taxonomy" id="1901"/>
    <lineage>
        <taxon>Bacteria</taxon>
        <taxon>Bacillati</taxon>
        <taxon>Actinomycetota</taxon>
        <taxon>Actinomycetes</taxon>
        <taxon>Kitasatosporales</taxon>
        <taxon>Streptomycetaceae</taxon>
        <taxon>Streptomyces</taxon>
    </lineage>
</organism>
<feature type="compositionally biased region" description="Pro residues" evidence="1">
    <location>
        <begin position="159"/>
        <end position="169"/>
    </location>
</feature>
<dbReference type="Pfam" id="PF00069">
    <property type="entry name" value="Pkinase"/>
    <property type="match status" value="1"/>
</dbReference>
<keyword evidence="3" id="KW-0418">Kinase</keyword>
<evidence type="ECO:0000313" key="3">
    <source>
        <dbReference type="EMBL" id="EFG05327.1"/>
    </source>
</evidence>
<dbReference type="AlphaFoldDB" id="E2Q780"/>
<accession>E2Q780</accession>
<sequence length="224" mass="23654">MHRDVRPGSVLIAEGTDSDHPEPVCPTDSGRTQKSPSPTGFTTVGPFVGTLDHVAPEQISGEPVDGRRDVHGFVCVVFETLAGTPPFEREDDMALLWAHQSDAPPAPPVLSALRPDLPSAVDAVLTRALAKSPDGRYDSCGLFVTALRGAAAGTVADGPPLPVADPGTPPERRSERDRPGPSPAPPGWARPVVIGPWAHRALPGARGRCRARLRPGRAPRRAPR</sequence>
<dbReference type="STRING" id="1901.BB341_26515"/>
<gene>
    <name evidence="3" type="ORF">SCLAV_0251</name>
</gene>